<dbReference type="InterPro" id="IPR036186">
    <property type="entry name" value="Serpin_sf"/>
</dbReference>
<organism evidence="4 5">
    <name type="scientific">Diploscapter pachys</name>
    <dbReference type="NCBI Taxonomy" id="2018661"/>
    <lineage>
        <taxon>Eukaryota</taxon>
        <taxon>Metazoa</taxon>
        <taxon>Ecdysozoa</taxon>
        <taxon>Nematoda</taxon>
        <taxon>Chromadorea</taxon>
        <taxon>Rhabditida</taxon>
        <taxon>Rhabditina</taxon>
        <taxon>Rhabditomorpha</taxon>
        <taxon>Rhabditoidea</taxon>
        <taxon>Rhabditidae</taxon>
        <taxon>Diploscapter</taxon>
    </lineage>
</organism>
<evidence type="ECO:0000313" key="4">
    <source>
        <dbReference type="EMBL" id="PAV78202.1"/>
    </source>
</evidence>
<dbReference type="GO" id="GO:0005615">
    <property type="term" value="C:extracellular space"/>
    <property type="evidence" value="ECO:0007669"/>
    <property type="project" value="InterPro"/>
</dbReference>
<comment type="similarity">
    <text evidence="1 2">Belongs to the serpin family.</text>
</comment>
<reference evidence="4 5" key="1">
    <citation type="journal article" date="2017" name="Curr. Biol.">
        <title>Genome architecture and evolution of a unichromosomal asexual nematode.</title>
        <authorList>
            <person name="Fradin H."/>
            <person name="Zegar C."/>
            <person name="Gutwein M."/>
            <person name="Lucas J."/>
            <person name="Kovtun M."/>
            <person name="Corcoran D."/>
            <person name="Baugh L.R."/>
            <person name="Kiontke K."/>
            <person name="Gunsalus K."/>
            <person name="Fitch D.H."/>
            <person name="Piano F."/>
        </authorList>
    </citation>
    <scope>NUCLEOTIDE SEQUENCE [LARGE SCALE GENOMIC DNA]</scope>
    <source>
        <strain evidence="4">PF1309</strain>
    </source>
</reference>
<accession>A0A2A2KWE7</accession>
<dbReference type="InterPro" id="IPR023796">
    <property type="entry name" value="Serpin_dom"/>
</dbReference>
<proteinExistence type="inferred from homology"/>
<dbReference type="SMART" id="SM00093">
    <property type="entry name" value="SERPIN"/>
    <property type="match status" value="1"/>
</dbReference>
<dbReference type="OrthoDB" id="9518664at2759"/>
<evidence type="ECO:0000259" key="3">
    <source>
        <dbReference type="SMART" id="SM00093"/>
    </source>
</evidence>
<keyword evidence="5" id="KW-1185">Reference proteome</keyword>
<dbReference type="InterPro" id="IPR042185">
    <property type="entry name" value="Serpin_sf_2"/>
</dbReference>
<dbReference type="Proteomes" id="UP000218231">
    <property type="component" value="Unassembled WGS sequence"/>
</dbReference>
<evidence type="ECO:0000313" key="5">
    <source>
        <dbReference type="Proteomes" id="UP000218231"/>
    </source>
</evidence>
<feature type="domain" description="Serpin" evidence="3">
    <location>
        <begin position="18"/>
        <end position="354"/>
    </location>
</feature>
<dbReference type="PANTHER" id="PTHR11461:SF211">
    <property type="entry name" value="GH10112P-RELATED"/>
    <property type="match status" value="1"/>
</dbReference>
<evidence type="ECO:0000256" key="2">
    <source>
        <dbReference type="RuleBase" id="RU000411"/>
    </source>
</evidence>
<dbReference type="EMBL" id="LIAE01007606">
    <property type="protein sequence ID" value="PAV78202.1"/>
    <property type="molecule type" value="Genomic_DNA"/>
</dbReference>
<dbReference type="InterPro" id="IPR042178">
    <property type="entry name" value="Serpin_sf_1"/>
</dbReference>
<dbReference type="AlphaFoldDB" id="A0A2A2KWE7"/>
<dbReference type="InterPro" id="IPR000215">
    <property type="entry name" value="Serpin_fam"/>
</dbReference>
<dbReference type="PANTHER" id="PTHR11461">
    <property type="entry name" value="SERINE PROTEASE INHIBITOR, SERPIN"/>
    <property type="match status" value="1"/>
</dbReference>
<dbReference type="Gene3D" id="3.30.497.10">
    <property type="entry name" value="Antithrombin, subunit I, domain 2"/>
    <property type="match status" value="1"/>
</dbReference>
<dbReference type="STRING" id="2018661.A0A2A2KWE7"/>
<sequence>MSEPEARMFLEAETSFGLGLLQQLPLNESTIFSPLSIALALSLVHTGAKGNSKQQINSAICKGANDDQLKQHYSFLSSALSSPKNGVQVNIANKAFVNPKFPIKDSFLKAISSSYKADAQNLNFGDAAKSAGVINDFVKTNTKGKISELVKSNDINGDTAIFLVNALYLKADWEHEFRSTSTHDYDFHVKDGVTKKVPFMSENMVFRDYASDDKVQVLSLKYMDNAYRFNIFLPKEKFGLESYIKGLTAQKVQELLKNVKNTAILNLRIPKMKLEKEAKLIDMLKKLGVTDIFSGGADLSEMADAKVRISDATHKAIIESLQHLQQTGCNWNIVIVSRNQSDDLLHSCGGLKSPSSAIFLSSPLYFSSINSSSSFLASSLRSSCVLFCRTAYKIGYWFEDIQSVGDAENSDDADDKH</sequence>
<dbReference type="Gene3D" id="2.30.39.10">
    <property type="entry name" value="Alpha-1-antitrypsin, domain 1"/>
    <property type="match status" value="1"/>
</dbReference>
<dbReference type="Pfam" id="PF00079">
    <property type="entry name" value="Serpin"/>
    <property type="match status" value="1"/>
</dbReference>
<evidence type="ECO:0000256" key="1">
    <source>
        <dbReference type="ARBA" id="ARBA00009500"/>
    </source>
</evidence>
<comment type="caution">
    <text evidence="4">The sequence shown here is derived from an EMBL/GenBank/DDBJ whole genome shotgun (WGS) entry which is preliminary data.</text>
</comment>
<protein>
    <recommendedName>
        <fullName evidence="3">Serpin domain-containing protein</fullName>
    </recommendedName>
</protein>
<dbReference type="GO" id="GO:0004867">
    <property type="term" value="F:serine-type endopeptidase inhibitor activity"/>
    <property type="evidence" value="ECO:0007669"/>
    <property type="project" value="InterPro"/>
</dbReference>
<dbReference type="SUPFAM" id="SSF56574">
    <property type="entry name" value="Serpins"/>
    <property type="match status" value="1"/>
</dbReference>
<gene>
    <name evidence="4" type="ORF">WR25_25730</name>
</gene>
<name>A0A2A2KWE7_9BILA</name>